<dbReference type="EMBL" id="QRGA01000015">
    <property type="protein sequence ID" value="RDU96323.1"/>
    <property type="molecule type" value="Genomic_DNA"/>
</dbReference>
<dbReference type="AlphaFoldDB" id="A0A3D8JT67"/>
<reference evidence="2 3" key="1">
    <citation type="submission" date="2018-08" db="EMBL/GenBank/DDBJ databases">
        <title>Paraburkholderia sp. DHOM06 isolated from forest soil.</title>
        <authorList>
            <person name="Gao Z.-H."/>
            <person name="Qiu L.-H."/>
        </authorList>
    </citation>
    <scope>NUCLEOTIDE SEQUENCE [LARGE SCALE GENOMIC DNA]</scope>
    <source>
        <strain evidence="2 3">DHOM06</strain>
    </source>
</reference>
<gene>
    <name evidence="2" type="ORF">DWV00_24825</name>
</gene>
<organism evidence="2 3">
    <name type="scientific">Trinickia dinghuensis</name>
    <dbReference type="NCBI Taxonomy" id="2291023"/>
    <lineage>
        <taxon>Bacteria</taxon>
        <taxon>Pseudomonadati</taxon>
        <taxon>Pseudomonadota</taxon>
        <taxon>Betaproteobacteria</taxon>
        <taxon>Burkholderiales</taxon>
        <taxon>Burkholderiaceae</taxon>
        <taxon>Trinickia</taxon>
    </lineage>
</organism>
<comment type="caution">
    <text evidence="2">The sequence shown here is derived from an EMBL/GenBank/DDBJ whole genome shotgun (WGS) entry which is preliminary data.</text>
</comment>
<name>A0A3D8JT67_9BURK</name>
<protein>
    <submittedName>
        <fullName evidence="2">DUF1365 domain-containing protein</fullName>
    </submittedName>
</protein>
<dbReference type="InterPro" id="IPR010775">
    <property type="entry name" value="DUF1365"/>
</dbReference>
<dbReference type="Proteomes" id="UP000256838">
    <property type="component" value="Unassembled WGS sequence"/>
</dbReference>
<dbReference type="PANTHER" id="PTHR33973">
    <property type="entry name" value="OS07G0153300 PROTEIN"/>
    <property type="match status" value="1"/>
</dbReference>
<dbReference type="Pfam" id="PF07103">
    <property type="entry name" value="DUF1365"/>
    <property type="match status" value="1"/>
</dbReference>
<dbReference type="PANTHER" id="PTHR33973:SF4">
    <property type="entry name" value="OS07G0153300 PROTEIN"/>
    <property type="match status" value="1"/>
</dbReference>
<dbReference type="OrthoDB" id="9778801at2"/>
<evidence type="ECO:0000256" key="1">
    <source>
        <dbReference type="SAM" id="MobiDB-lite"/>
    </source>
</evidence>
<dbReference type="RefSeq" id="WP_115536250.1">
    <property type="nucleotide sequence ID" value="NZ_QRGA01000015.1"/>
</dbReference>
<proteinExistence type="predicted"/>
<evidence type="ECO:0000313" key="3">
    <source>
        <dbReference type="Proteomes" id="UP000256838"/>
    </source>
</evidence>
<feature type="compositionally biased region" description="Basic and acidic residues" evidence="1">
    <location>
        <begin position="267"/>
        <end position="278"/>
    </location>
</feature>
<evidence type="ECO:0000313" key="2">
    <source>
        <dbReference type="EMBL" id="RDU96323.1"/>
    </source>
</evidence>
<feature type="region of interest" description="Disordered" evidence="1">
    <location>
        <begin position="255"/>
        <end position="278"/>
    </location>
</feature>
<accession>A0A3D8JT67</accession>
<sequence>MTHGPIPADRAPARLLTGHVTHARLKPVTHRFDYRVFYVSVDLARLAQVRRWWFGIDRWAPLALVTSDFGPRDGRSLDVWMRGLLVDAGIPADGEIWLQTLPRLFGYAFNPVSFWFCHDRSGALRALYADVRNTFGAHHGYLLSAPGHAPIVNDTVLTCRKTFHVSPFCHVKGQYAFHVRRDGDRTAVAIDYGDGDGPLLCTSLMLRSGRFTGALVLKALAEQPLGIVGVMTRIYWQALRLWLKRTPFYGAHPRTDAADATSCPSDSHSKLLDDETPS</sequence>
<keyword evidence="3" id="KW-1185">Reference proteome</keyword>